<organism evidence="2 3">
    <name type="scientific">Brassica carinata</name>
    <name type="common">Ethiopian mustard</name>
    <name type="synonym">Abyssinian cabbage</name>
    <dbReference type="NCBI Taxonomy" id="52824"/>
    <lineage>
        <taxon>Eukaryota</taxon>
        <taxon>Viridiplantae</taxon>
        <taxon>Streptophyta</taxon>
        <taxon>Embryophyta</taxon>
        <taxon>Tracheophyta</taxon>
        <taxon>Spermatophyta</taxon>
        <taxon>Magnoliopsida</taxon>
        <taxon>eudicotyledons</taxon>
        <taxon>Gunneridae</taxon>
        <taxon>Pentapetalae</taxon>
        <taxon>rosids</taxon>
        <taxon>malvids</taxon>
        <taxon>Brassicales</taxon>
        <taxon>Brassicaceae</taxon>
        <taxon>Brassiceae</taxon>
        <taxon>Brassica</taxon>
    </lineage>
</organism>
<feature type="region of interest" description="Disordered" evidence="1">
    <location>
        <begin position="1"/>
        <end position="54"/>
    </location>
</feature>
<feature type="compositionally biased region" description="Basic and acidic residues" evidence="1">
    <location>
        <begin position="1"/>
        <end position="16"/>
    </location>
</feature>
<dbReference type="Proteomes" id="UP000886595">
    <property type="component" value="Unassembled WGS sequence"/>
</dbReference>
<feature type="compositionally biased region" description="Gly residues" evidence="1">
    <location>
        <begin position="31"/>
        <end position="49"/>
    </location>
</feature>
<sequence length="102" mass="10829">MSGDKERNRGGGDDPKRRKKMMVNGPDEIATGGGGGARTGKSNGSGGSEGTKFRYVKGRTASRMVKKYAALVYSLSPGIEAEGDRHNSKIRDTSPELVGDLR</sequence>
<accession>A0A8X7VCS5</accession>
<feature type="region of interest" description="Disordered" evidence="1">
    <location>
        <begin position="77"/>
        <end position="102"/>
    </location>
</feature>
<evidence type="ECO:0000256" key="1">
    <source>
        <dbReference type="SAM" id="MobiDB-lite"/>
    </source>
</evidence>
<dbReference type="EMBL" id="JAAMPC010000006">
    <property type="protein sequence ID" value="KAG2309005.1"/>
    <property type="molecule type" value="Genomic_DNA"/>
</dbReference>
<name>A0A8X7VCS5_BRACI</name>
<evidence type="ECO:0000313" key="2">
    <source>
        <dbReference type="EMBL" id="KAG2309005.1"/>
    </source>
</evidence>
<keyword evidence="3" id="KW-1185">Reference proteome</keyword>
<reference evidence="2 3" key="1">
    <citation type="submission" date="2020-02" db="EMBL/GenBank/DDBJ databases">
        <authorList>
            <person name="Ma Q."/>
            <person name="Huang Y."/>
            <person name="Song X."/>
            <person name="Pei D."/>
        </authorList>
    </citation>
    <scope>NUCLEOTIDE SEQUENCE [LARGE SCALE GENOMIC DNA]</scope>
    <source>
        <strain evidence="2">Sxm20200214</strain>
        <tissue evidence="2">Leaf</tissue>
    </source>
</reference>
<protein>
    <submittedName>
        <fullName evidence="2">Uncharacterized protein</fullName>
    </submittedName>
</protein>
<proteinExistence type="predicted"/>
<comment type="caution">
    <text evidence="2">The sequence shown here is derived from an EMBL/GenBank/DDBJ whole genome shotgun (WGS) entry which is preliminary data.</text>
</comment>
<feature type="compositionally biased region" description="Basic and acidic residues" evidence="1">
    <location>
        <begin position="82"/>
        <end position="102"/>
    </location>
</feature>
<gene>
    <name evidence="2" type="ORF">Bca52824_028753</name>
</gene>
<dbReference type="AlphaFoldDB" id="A0A8X7VCS5"/>
<evidence type="ECO:0000313" key="3">
    <source>
        <dbReference type="Proteomes" id="UP000886595"/>
    </source>
</evidence>